<evidence type="ECO:0000313" key="3">
    <source>
        <dbReference type="Proteomes" id="UP000824504"/>
    </source>
</evidence>
<dbReference type="Proteomes" id="UP000824504">
    <property type="component" value="Chromosome"/>
</dbReference>
<feature type="transmembrane region" description="Helical" evidence="1">
    <location>
        <begin position="476"/>
        <end position="509"/>
    </location>
</feature>
<proteinExistence type="predicted"/>
<gene>
    <name evidence="2" type="ORF">KDB89_04745</name>
</gene>
<dbReference type="RefSeq" id="WP_219083711.1">
    <property type="nucleotide sequence ID" value="NZ_CP079216.1"/>
</dbReference>
<accession>A0ABX8SLM3</accession>
<sequence length="581" mass="64353">MTQSISIDFSPVIRAVDNVGLELSQNINQVDARVGMVAQDLRLTTDQLIALRSEFDAFVQQAGRTAAVQQSETRVVNLKADLDRSYGHHAVVRRTSVGLLQAFDVGNVSRAVTAQISEELMLQTPRYWLAPALVALAAWANHDQEMAERSVREAYARDRSKTSLLFTIILRRQGRLEASTRWLKHYLEAQDPGRLGREFTVIFEAASFNAFGPAAQQLMTRRLADWVTQLSASDDIVQQQIARWLGELQSQTEQLDPAGYPNLADLSPTDWPVLVNQLEVASSLPVMIDKYGSIARHETSLPTALEDLMDDLVDRLVTEYDAEELPLRREVLYHESVIEEGGDIALARRRADELQKALDETTDAISLQTQTAIAPELLGASVQTQRIAIGASQAHLLTAIGRYCAAYRQSALEHLRLDFTDQHSNYAREYAFGGASFSTELPEDAGVARLREAWVRTMSSHLEKARFDNSWYGGKAILVLGIAIVVGLFNVAFGIAAALIGAGVVWFFAEEAKKASKAAIVALEDARDKAAEVSIAKYRNALAERVDALDLYRSLDRQEADLISLIETWPTAQRTDQEVSA</sequence>
<keyword evidence="3" id="KW-1185">Reference proteome</keyword>
<protein>
    <submittedName>
        <fullName evidence="2">Uncharacterized protein</fullName>
    </submittedName>
</protein>
<keyword evidence="1" id="KW-0812">Transmembrane</keyword>
<dbReference type="EMBL" id="CP079216">
    <property type="protein sequence ID" value="QXT63784.1"/>
    <property type="molecule type" value="Genomic_DNA"/>
</dbReference>
<reference evidence="2 3" key="1">
    <citation type="submission" date="2021-07" db="EMBL/GenBank/DDBJ databases">
        <title>complete genome sequencing of Tessaracoccus sp.J1M15.</title>
        <authorList>
            <person name="Bae J.-W."/>
            <person name="Kim D.-y."/>
        </authorList>
    </citation>
    <scope>NUCLEOTIDE SEQUENCE [LARGE SCALE GENOMIC DNA]</scope>
    <source>
        <strain evidence="2 3">J1M15</strain>
    </source>
</reference>
<evidence type="ECO:0000256" key="1">
    <source>
        <dbReference type="SAM" id="Phobius"/>
    </source>
</evidence>
<keyword evidence="1" id="KW-1133">Transmembrane helix</keyword>
<evidence type="ECO:0000313" key="2">
    <source>
        <dbReference type="EMBL" id="QXT63784.1"/>
    </source>
</evidence>
<organism evidence="2 3">
    <name type="scientific">Tessaracoccus palaemonis</name>
    <dbReference type="NCBI Taxonomy" id="2829499"/>
    <lineage>
        <taxon>Bacteria</taxon>
        <taxon>Bacillati</taxon>
        <taxon>Actinomycetota</taxon>
        <taxon>Actinomycetes</taxon>
        <taxon>Propionibacteriales</taxon>
        <taxon>Propionibacteriaceae</taxon>
        <taxon>Tessaracoccus</taxon>
    </lineage>
</organism>
<keyword evidence="1" id="KW-0472">Membrane</keyword>
<name>A0ABX8SLM3_9ACTN</name>